<name>A0ABV9MDF3_9BACL</name>
<accession>A0ABV9MDF3</accession>
<dbReference type="Proteomes" id="UP001595932">
    <property type="component" value="Unassembled WGS sequence"/>
</dbReference>
<organism evidence="3 4">
    <name type="scientific">Planococcus dechangensis</name>
    <dbReference type="NCBI Taxonomy" id="1176255"/>
    <lineage>
        <taxon>Bacteria</taxon>
        <taxon>Bacillati</taxon>
        <taxon>Bacillota</taxon>
        <taxon>Bacilli</taxon>
        <taxon>Bacillales</taxon>
        <taxon>Caryophanaceae</taxon>
        <taxon>Planococcus</taxon>
    </lineage>
</organism>
<dbReference type="Pfam" id="PF13561">
    <property type="entry name" value="adh_short_C2"/>
    <property type="match status" value="1"/>
</dbReference>
<dbReference type="CDD" id="cd05233">
    <property type="entry name" value="SDR_c"/>
    <property type="match status" value="1"/>
</dbReference>
<keyword evidence="4" id="KW-1185">Reference proteome</keyword>
<evidence type="ECO:0000313" key="3">
    <source>
        <dbReference type="EMBL" id="MFC4713459.1"/>
    </source>
</evidence>
<dbReference type="PRINTS" id="PR00081">
    <property type="entry name" value="GDHRDH"/>
</dbReference>
<evidence type="ECO:0000313" key="4">
    <source>
        <dbReference type="Proteomes" id="UP001595932"/>
    </source>
</evidence>
<dbReference type="InterPro" id="IPR036291">
    <property type="entry name" value="NAD(P)-bd_dom_sf"/>
</dbReference>
<dbReference type="SUPFAM" id="SSF51735">
    <property type="entry name" value="NAD(P)-binding Rossmann-fold domains"/>
    <property type="match status" value="1"/>
</dbReference>
<sequence length="280" mass="29815">MTRDVYVIAGGSGSLGKATAERVGKNGAVLLVDIGEHCLLRAKAELEQKGLQDVHILAVDLTSKQTVQQLAQAAAGLGRLRGLVHTADLTPEQADPKRIAAVNLLGVGHLLEAFLPLANETTSAVMISSISAYTMPKDGPYMAVLKQQLDQNFAGTVEQFTQADSKAAYGMSKLAVHLIVEDQAWVWGEKGARLNSLSPGIVHAEASIQEALAQEEVKAILDHTPLRRKGDLQEIASGIEFLLSDAASYITGIDLRIDGGAIANTSRMKASRGTKSLRKE</sequence>
<gene>
    <name evidence="3" type="ORF">ACFO5U_11320</name>
</gene>
<dbReference type="Pfam" id="PF00106">
    <property type="entry name" value="adh_short"/>
    <property type="match status" value="1"/>
</dbReference>
<dbReference type="InterPro" id="IPR057326">
    <property type="entry name" value="KR_dom"/>
</dbReference>
<dbReference type="InterPro" id="IPR002347">
    <property type="entry name" value="SDR_fam"/>
</dbReference>
<evidence type="ECO:0000259" key="2">
    <source>
        <dbReference type="SMART" id="SM00822"/>
    </source>
</evidence>
<dbReference type="RefSeq" id="WP_377279169.1">
    <property type="nucleotide sequence ID" value="NZ_JBHSGL010000005.1"/>
</dbReference>
<proteinExistence type="inferred from homology"/>
<comment type="similarity">
    <text evidence="1">Belongs to the short-chain dehydrogenases/reductases (SDR) family.</text>
</comment>
<reference evidence="4" key="1">
    <citation type="journal article" date="2019" name="Int. J. Syst. Evol. Microbiol.">
        <title>The Global Catalogue of Microorganisms (GCM) 10K type strain sequencing project: providing services to taxonomists for standard genome sequencing and annotation.</title>
        <authorList>
            <consortium name="The Broad Institute Genomics Platform"/>
            <consortium name="The Broad Institute Genome Sequencing Center for Infectious Disease"/>
            <person name="Wu L."/>
            <person name="Ma J."/>
        </authorList>
    </citation>
    <scope>NUCLEOTIDE SEQUENCE [LARGE SCALE GENOMIC DNA]</scope>
    <source>
        <strain evidence="4">CGMCC 1.12151</strain>
    </source>
</reference>
<protein>
    <submittedName>
        <fullName evidence="3">SDR family oxidoreductase</fullName>
    </submittedName>
</protein>
<dbReference type="SMART" id="SM00822">
    <property type="entry name" value="PKS_KR"/>
    <property type="match status" value="1"/>
</dbReference>
<dbReference type="Gene3D" id="3.40.50.720">
    <property type="entry name" value="NAD(P)-binding Rossmann-like Domain"/>
    <property type="match status" value="1"/>
</dbReference>
<dbReference type="EMBL" id="JBHSGL010000005">
    <property type="protein sequence ID" value="MFC4713459.1"/>
    <property type="molecule type" value="Genomic_DNA"/>
</dbReference>
<dbReference type="PANTHER" id="PTHR42760">
    <property type="entry name" value="SHORT-CHAIN DEHYDROGENASES/REDUCTASES FAMILY MEMBER"/>
    <property type="match status" value="1"/>
</dbReference>
<dbReference type="PANTHER" id="PTHR42760:SF123">
    <property type="entry name" value="OXIDOREDUCTASE"/>
    <property type="match status" value="1"/>
</dbReference>
<evidence type="ECO:0000256" key="1">
    <source>
        <dbReference type="ARBA" id="ARBA00006484"/>
    </source>
</evidence>
<feature type="domain" description="Ketoreductase" evidence="2">
    <location>
        <begin position="4"/>
        <end position="139"/>
    </location>
</feature>
<comment type="caution">
    <text evidence="3">The sequence shown here is derived from an EMBL/GenBank/DDBJ whole genome shotgun (WGS) entry which is preliminary data.</text>
</comment>